<proteinExistence type="predicted"/>
<feature type="compositionally biased region" description="Pro residues" evidence="2">
    <location>
        <begin position="66"/>
        <end position="77"/>
    </location>
</feature>
<dbReference type="Proteomes" id="UP001281003">
    <property type="component" value="Unassembled WGS sequence"/>
</dbReference>
<feature type="compositionally biased region" description="Acidic residues" evidence="2">
    <location>
        <begin position="217"/>
        <end position="238"/>
    </location>
</feature>
<keyword evidence="4" id="KW-1185">Reference proteome</keyword>
<feature type="region of interest" description="Disordered" evidence="2">
    <location>
        <begin position="205"/>
        <end position="334"/>
    </location>
</feature>
<evidence type="ECO:0000313" key="3">
    <source>
        <dbReference type="EMBL" id="KAK3396488.1"/>
    </source>
</evidence>
<feature type="compositionally biased region" description="Low complexity" evidence="2">
    <location>
        <begin position="441"/>
        <end position="452"/>
    </location>
</feature>
<feature type="compositionally biased region" description="Gly residues" evidence="2">
    <location>
        <begin position="28"/>
        <end position="45"/>
    </location>
</feature>
<feature type="compositionally biased region" description="Low complexity" evidence="2">
    <location>
        <begin position="287"/>
        <end position="301"/>
    </location>
</feature>
<accession>A0AAE0UA18</accession>
<feature type="compositionally biased region" description="Low complexity" evidence="2">
    <location>
        <begin position="461"/>
        <end position="478"/>
    </location>
</feature>
<feature type="compositionally biased region" description="Low complexity" evidence="2">
    <location>
        <begin position="97"/>
        <end position="110"/>
    </location>
</feature>
<protein>
    <submittedName>
        <fullName evidence="3">Uncharacterized protein</fullName>
    </submittedName>
</protein>
<feature type="coiled-coil region" evidence="1">
    <location>
        <begin position="161"/>
        <end position="188"/>
    </location>
</feature>
<dbReference type="InterPro" id="IPR037830">
    <property type="entry name" value="ZZZ3"/>
</dbReference>
<feature type="region of interest" description="Disordered" evidence="2">
    <location>
        <begin position="419"/>
        <end position="506"/>
    </location>
</feature>
<comment type="caution">
    <text evidence="3">The sequence shown here is derived from an EMBL/GenBank/DDBJ whole genome shotgun (WGS) entry which is preliminary data.</text>
</comment>
<evidence type="ECO:0000313" key="4">
    <source>
        <dbReference type="Proteomes" id="UP001281003"/>
    </source>
</evidence>
<evidence type="ECO:0000256" key="1">
    <source>
        <dbReference type="SAM" id="Coils"/>
    </source>
</evidence>
<keyword evidence="1" id="KW-0175">Coiled coil</keyword>
<feature type="compositionally biased region" description="Basic residues" evidence="2">
    <location>
        <begin position="303"/>
        <end position="318"/>
    </location>
</feature>
<reference evidence="3" key="1">
    <citation type="journal article" date="2023" name="Mol. Phylogenet. Evol.">
        <title>Genome-scale phylogeny and comparative genomics of the fungal order Sordariales.</title>
        <authorList>
            <person name="Hensen N."/>
            <person name="Bonometti L."/>
            <person name="Westerberg I."/>
            <person name="Brannstrom I.O."/>
            <person name="Guillou S."/>
            <person name="Cros-Aarteil S."/>
            <person name="Calhoun S."/>
            <person name="Haridas S."/>
            <person name="Kuo A."/>
            <person name="Mondo S."/>
            <person name="Pangilinan J."/>
            <person name="Riley R."/>
            <person name="LaButti K."/>
            <person name="Andreopoulos B."/>
            <person name="Lipzen A."/>
            <person name="Chen C."/>
            <person name="Yan M."/>
            <person name="Daum C."/>
            <person name="Ng V."/>
            <person name="Clum A."/>
            <person name="Steindorff A."/>
            <person name="Ohm R.A."/>
            <person name="Martin F."/>
            <person name="Silar P."/>
            <person name="Natvig D.O."/>
            <person name="Lalanne C."/>
            <person name="Gautier V."/>
            <person name="Ament-Velasquez S.L."/>
            <person name="Kruys A."/>
            <person name="Hutchinson M.I."/>
            <person name="Powell A.J."/>
            <person name="Barry K."/>
            <person name="Miller A.N."/>
            <person name="Grigoriev I.V."/>
            <person name="Debuchy R."/>
            <person name="Gladieux P."/>
            <person name="Hiltunen Thoren M."/>
            <person name="Johannesson H."/>
        </authorList>
    </citation>
    <scope>NUCLEOTIDE SEQUENCE</scope>
    <source>
        <strain evidence="3">FGSC 1904</strain>
    </source>
</reference>
<sequence length="506" mass="52729">MGSMPGLTITTRGVPPDAGTTNTTASGPMGGSNGRTTAGTGGGDVGAENAAPDAEDSEAPQNPDRAPSPIPRPPVSPITPTRESARLSGSDHHRHASTSTSSHSPFSNNPSDHHNNNIPIFAQGRPTFTHSQPDQIGIPPPLPQPIAFDDNPDVLALKSAITILQLQRQRATADIQALNRAKNAALADPGAFVADLAAGRIGMEGDPLLNGPGAGDYDNDNDSEDEDDEDEDDEDQNDENLKSEASSDTDNDEQNDQVSPSASSSSGSPDSQQRDYDVDGDGDIPMTNSNTTPNTTNSTTNHITRRKQPRSKNNRRINKQQQQQQPAWRTLPKPQTVVRCPPINWAQYAVVGESLDKLHREQLTAPTLGQPAVFGGGGSSPSAGSAANYGAGGAGRVYEFRGTGSTGPGIATTGTATAGAAGGAAGVGSGDITDRRTSSATPPTMGMTTEGGYVNPISDNQGQQGQGQIPRLQQQQSQRLVGIAAPYTPGRDQIDRTTTSRKGSKR</sequence>
<name>A0AAE0UA18_SORBR</name>
<evidence type="ECO:0000256" key="2">
    <source>
        <dbReference type="SAM" id="MobiDB-lite"/>
    </source>
</evidence>
<gene>
    <name evidence="3" type="ORF">B0T20DRAFT_417936</name>
</gene>
<feature type="compositionally biased region" description="Low complexity" evidence="2">
    <location>
        <begin position="259"/>
        <end position="271"/>
    </location>
</feature>
<dbReference type="PANTHER" id="PTHR22705">
    <property type="entry name" value="ZINC FINGER, ZZ DOMAIN CONTAINING 3"/>
    <property type="match status" value="1"/>
</dbReference>
<feature type="compositionally biased region" description="Gly residues" evidence="2">
    <location>
        <begin position="420"/>
        <end position="429"/>
    </location>
</feature>
<organism evidence="3 4">
    <name type="scientific">Sordaria brevicollis</name>
    <dbReference type="NCBI Taxonomy" id="83679"/>
    <lineage>
        <taxon>Eukaryota</taxon>
        <taxon>Fungi</taxon>
        <taxon>Dikarya</taxon>
        <taxon>Ascomycota</taxon>
        <taxon>Pezizomycotina</taxon>
        <taxon>Sordariomycetes</taxon>
        <taxon>Sordariomycetidae</taxon>
        <taxon>Sordariales</taxon>
        <taxon>Sordariaceae</taxon>
        <taxon>Sordaria</taxon>
    </lineage>
</organism>
<feature type="region of interest" description="Disordered" evidence="2">
    <location>
        <begin position="1"/>
        <end position="149"/>
    </location>
</feature>
<dbReference type="AlphaFoldDB" id="A0AAE0UA18"/>
<reference evidence="3" key="2">
    <citation type="submission" date="2023-07" db="EMBL/GenBank/DDBJ databases">
        <authorList>
            <consortium name="Lawrence Berkeley National Laboratory"/>
            <person name="Haridas S."/>
            <person name="Hensen N."/>
            <person name="Bonometti L."/>
            <person name="Westerberg I."/>
            <person name="Brannstrom I.O."/>
            <person name="Guillou S."/>
            <person name="Cros-Aarteil S."/>
            <person name="Calhoun S."/>
            <person name="Kuo A."/>
            <person name="Mondo S."/>
            <person name="Pangilinan J."/>
            <person name="Riley R."/>
            <person name="LaButti K."/>
            <person name="Andreopoulos B."/>
            <person name="Lipzen A."/>
            <person name="Chen C."/>
            <person name="Yanf M."/>
            <person name="Daum C."/>
            <person name="Ng V."/>
            <person name="Clum A."/>
            <person name="Steindorff A."/>
            <person name="Ohm R."/>
            <person name="Martin F."/>
            <person name="Silar P."/>
            <person name="Natvig D."/>
            <person name="Lalanne C."/>
            <person name="Gautier V."/>
            <person name="Ament-velasquez S.L."/>
            <person name="Kruys A."/>
            <person name="Hutchinson M.I."/>
            <person name="Powell A.J."/>
            <person name="Barry K."/>
            <person name="Miller A.N."/>
            <person name="Grigoriev I.V."/>
            <person name="Debuchy R."/>
            <person name="Gladieux P."/>
            <person name="Thoren M.H."/>
            <person name="Johannesson H."/>
        </authorList>
    </citation>
    <scope>NUCLEOTIDE SEQUENCE</scope>
    <source>
        <strain evidence="3">FGSC 1904</strain>
    </source>
</reference>
<dbReference type="PANTHER" id="PTHR22705:SF0">
    <property type="entry name" value="ZZ-TYPE ZINC FINGER-CONTAINING PROTEIN 3"/>
    <property type="match status" value="1"/>
</dbReference>
<feature type="compositionally biased region" description="Polar residues" evidence="2">
    <location>
        <begin position="496"/>
        <end position="506"/>
    </location>
</feature>
<dbReference type="EMBL" id="JAUTDP010000009">
    <property type="protein sequence ID" value="KAK3396488.1"/>
    <property type="molecule type" value="Genomic_DNA"/>
</dbReference>